<dbReference type="AlphaFoldDB" id="A0A8J3F6P0"/>
<reference evidence="8" key="1">
    <citation type="journal article" date="2014" name="Int. J. Syst. Evol. Microbiol.">
        <title>Complete genome sequence of Corynebacterium casei LMG S-19264T (=DSM 44701T), isolated from a smear-ripened cheese.</title>
        <authorList>
            <consortium name="US DOE Joint Genome Institute (JGI-PGF)"/>
            <person name="Walter F."/>
            <person name="Albersmeier A."/>
            <person name="Kalinowski J."/>
            <person name="Ruckert C."/>
        </authorList>
    </citation>
    <scope>NUCLEOTIDE SEQUENCE</scope>
    <source>
        <strain evidence="8">JCM 3090</strain>
    </source>
</reference>
<keyword evidence="5 6" id="KW-0472">Membrane</keyword>
<organism evidence="8 9">
    <name type="scientific">Pilimelia anulata</name>
    <dbReference type="NCBI Taxonomy" id="53371"/>
    <lineage>
        <taxon>Bacteria</taxon>
        <taxon>Bacillati</taxon>
        <taxon>Actinomycetota</taxon>
        <taxon>Actinomycetes</taxon>
        <taxon>Micromonosporales</taxon>
        <taxon>Micromonosporaceae</taxon>
        <taxon>Pilimelia</taxon>
    </lineage>
</organism>
<dbReference type="Proteomes" id="UP000649739">
    <property type="component" value="Unassembled WGS sequence"/>
</dbReference>
<evidence type="ECO:0000313" key="9">
    <source>
        <dbReference type="Proteomes" id="UP000649739"/>
    </source>
</evidence>
<keyword evidence="2" id="KW-1003">Cell membrane</keyword>
<feature type="transmembrane region" description="Helical" evidence="6">
    <location>
        <begin position="45"/>
        <end position="64"/>
    </location>
</feature>
<accession>A0A8J3F6P0</accession>
<evidence type="ECO:0000256" key="1">
    <source>
        <dbReference type="ARBA" id="ARBA00004651"/>
    </source>
</evidence>
<protein>
    <submittedName>
        <fullName evidence="8">Membrane protein</fullName>
    </submittedName>
</protein>
<dbReference type="EMBL" id="BMQB01000001">
    <property type="protein sequence ID" value="GGJ81702.1"/>
    <property type="molecule type" value="Genomic_DNA"/>
</dbReference>
<evidence type="ECO:0000256" key="2">
    <source>
        <dbReference type="ARBA" id="ARBA00022475"/>
    </source>
</evidence>
<dbReference type="GO" id="GO:0005886">
    <property type="term" value="C:plasma membrane"/>
    <property type="evidence" value="ECO:0007669"/>
    <property type="project" value="UniProtKB-SubCell"/>
</dbReference>
<evidence type="ECO:0000256" key="3">
    <source>
        <dbReference type="ARBA" id="ARBA00022692"/>
    </source>
</evidence>
<keyword evidence="9" id="KW-1185">Reference proteome</keyword>
<evidence type="ECO:0000256" key="5">
    <source>
        <dbReference type="ARBA" id="ARBA00023136"/>
    </source>
</evidence>
<dbReference type="RefSeq" id="WP_189168711.1">
    <property type="nucleotide sequence ID" value="NZ_BMQB01000001.1"/>
</dbReference>
<evidence type="ECO:0000256" key="4">
    <source>
        <dbReference type="ARBA" id="ARBA00022989"/>
    </source>
</evidence>
<name>A0A8J3F6P0_9ACTN</name>
<gene>
    <name evidence="8" type="ORF">GCM10010123_09360</name>
</gene>
<evidence type="ECO:0000256" key="6">
    <source>
        <dbReference type="SAM" id="Phobius"/>
    </source>
</evidence>
<comment type="caution">
    <text evidence="8">The sequence shown here is derived from an EMBL/GenBank/DDBJ whole genome shotgun (WGS) entry which is preliminary data.</text>
</comment>
<feature type="domain" description="Cardiolipin synthase N-terminal" evidence="7">
    <location>
        <begin position="25"/>
        <end position="64"/>
    </location>
</feature>
<comment type="subcellular location">
    <subcellularLocation>
        <location evidence="1">Cell membrane</location>
        <topology evidence="1">Multi-pass membrane protein</topology>
    </subcellularLocation>
</comment>
<proteinExistence type="predicted"/>
<feature type="transmembrane region" description="Helical" evidence="6">
    <location>
        <begin position="12"/>
        <end position="33"/>
    </location>
</feature>
<reference evidence="8" key="2">
    <citation type="submission" date="2020-09" db="EMBL/GenBank/DDBJ databases">
        <authorList>
            <person name="Sun Q."/>
            <person name="Ohkuma M."/>
        </authorList>
    </citation>
    <scope>NUCLEOTIDE SEQUENCE</scope>
    <source>
        <strain evidence="8">JCM 3090</strain>
    </source>
</reference>
<evidence type="ECO:0000313" key="8">
    <source>
        <dbReference type="EMBL" id="GGJ81702.1"/>
    </source>
</evidence>
<keyword evidence="3 6" id="KW-0812">Transmembrane</keyword>
<evidence type="ECO:0000259" key="7">
    <source>
        <dbReference type="Pfam" id="PF13396"/>
    </source>
</evidence>
<sequence length="123" mass="13884">MYWTFGDFFWATIVFFFWVSVLWMFIALFVSIVRRDDMSGWAKAGWIALMVLLPLLGVLIYLIAAPRDAAFEIGESAGYPDAERRAGPGPRPADDIATAAVLHDQGRISADEFEQLKQRALRN</sequence>
<dbReference type="InterPro" id="IPR027379">
    <property type="entry name" value="CLS_N"/>
</dbReference>
<dbReference type="Pfam" id="PF13396">
    <property type="entry name" value="PLDc_N"/>
    <property type="match status" value="1"/>
</dbReference>
<keyword evidence="4 6" id="KW-1133">Transmembrane helix</keyword>